<dbReference type="SUPFAM" id="SSF53383">
    <property type="entry name" value="PLP-dependent transferases"/>
    <property type="match status" value="1"/>
</dbReference>
<keyword evidence="6" id="KW-0012">Acyltransferase</keyword>
<dbReference type="Gene3D" id="3.90.1150.10">
    <property type="entry name" value="Aspartate Aminotransferase, domain 1"/>
    <property type="match status" value="1"/>
</dbReference>
<dbReference type="InterPro" id="IPR015421">
    <property type="entry name" value="PyrdxlP-dep_Trfase_major"/>
</dbReference>
<reference evidence="6" key="1">
    <citation type="submission" date="2018-06" db="EMBL/GenBank/DDBJ databases">
        <authorList>
            <person name="Zhirakovskaya E."/>
        </authorList>
    </citation>
    <scope>NUCLEOTIDE SEQUENCE</scope>
</reference>
<feature type="domain" description="Aminotransferase class I/classII large" evidence="5">
    <location>
        <begin position="32"/>
        <end position="156"/>
    </location>
</feature>
<dbReference type="Pfam" id="PF00155">
    <property type="entry name" value="Aminotran_1_2"/>
    <property type="match status" value="1"/>
</dbReference>
<protein>
    <submittedName>
        <fullName evidence="6">8-amino-7-oxononanoate synthase</fullName>
        <ecNumber evidence="6">2.3.1.47</ecNumber>
    </submittedName>
</protein>
<name>A0A3B0T6N4_9ZZZZ</name>
<dbReference type="PANTHER" id="PTHR13693:SF77">
    <property type="entry name" value="8-AMINO-7-OXONONANOATE SYNTHASE"/>
    <property type="match status" value="1"/>
</dbReference>
<sequence>MKVCQGYQKKLENRLQKREENNALRSLQKAYDLVDFSSNDYLGFAKNAAVFKAVSEILSSKEILQNGATGSRLLSGNYQLYTELEEKLCRLYKTEATLVFNSGYDANIGFFSSVPQRGDIIFYDEYIHASIRDGIQMGNAKSYKFKHNNLDDLKIRCQTERGHSPNETDIYSNRICFFYGWRFT</sequence>
<evidence type="ECO:0000313" key="6">
    <source>
        <dbReference type="EMBL" id="VAW14045.1"/>
    </source>
</evidence>
<dbReference type="GO" id="GO:0030170">
    <property type="term" value="F:pyridoxal phosphate binding"/>
    <property type="evidence" value="ECO:0007669"/>
    <property type="project" value="InterPro"/>
</dbReference>
<dbReference type="EMBL" id="UOEL01000112">
    <property type="protein sequence ID" value="VAW14045.1"/>
    <property type="molecule type" value="Genomic_DNA"/>
</dbReference>
<organism evidence="6">
    <name type="scientific">hydrothermal vent metagenome</name>
    <dbReference type="NCBI Taxonomy" id="652676"/>
    <lineage>
        <taxon>unclassified sequences</taxon>
        <taxon>metagenomes</taxon>
        <taxon>ecological metagenomes</taxon>
    </lineage>
</organism>
<dbReference type="InterPro" id="IPR015422">
    <property type="entry name" value="PyrdxlP-dep_Trfase_small"/>
</dbReference>
<evidence type="ECO:0000259" key="5">
    <source>
        <dbReference type="Pfam" id="PF00155"/>
    </source>
</evidence>
<dbReference type="GO" id="GO:0008710">
    <property type="term" value="F:8-amino-7-oxononanoate synthase activity"/>
    <property type="evidence" value="ECO:0007669"/>
    <property type="project" value="UniProtKB-EC"/>
</dbReference>
<evidence type="ECO:0000256" key="2">
    <source>
        <dbReference type="ARBA" id="ARBA00010008"/>
    </source>
</evidence>
<evidence type="ECO:0000256" key="3">
    <source>
        <dbReference type="ARBA" id="ARBA00022679"/>
    </source>
</evidence>
<dbReference type="PANTHER" id="PTHR13693">
    <property type="entry name" value="CLASS II AMINOTRANSFERASE/8-AMINO-7-OXONONANOATE SYNTHASE"/>
    <property type="match status" value="1"/>
</dbReference>
<comment type="similarity">
    <text evidence="2">Belongs to the class-II pyridoxal-phosphate-dependent aminotransferase family. BioF subfamily.</text>
</comment>
<dbReference type="EC" id="2.3.1.47" evidence="6"/>
<accession>A0A3B0T6N4</accession>
<dbReference type="InterPro" id="IPR004839">
    <property type="entry name" value="Aminotransferase_I/II_large"/>
</dbReference>
<evidence type="ECO:0000256" key="4">
    <source>
        <dbReference type="ARBA" id="ARBA00022898"/>
    </source>
</evidence>
<evidence type="ECO:0000256" key="1">
    <source>
        <dbReference type="ARBA" id="ARBA00001933"/>
    </source>
</evidence>
<gene>
    <name evidence="6" type="ORF">MNBD_BACTEROID03-916</name>
</gene>
<keyword evidence="3 6" id="KW-0808">Transferase</keyword>
<dbReference type="InterPro" id="IPR050087">
    <property type="entry name" value="AON_synthase_class-II"/>
</dbReference>
<proteinExistence type="inferred from homology"/>
<keyword evidence="4" id="KW-0663">Pyridoxal phosphate</keyword>
<dbReference type="InterPro" id="IPR015424">
    <property type="entry name" value="PyrdxlP-dep_Trfase"/>
</dbReference>
<dbReference type="Gene3D" id="3.40.640.10">
    <property type="entry name" value="Type I PLP-dependent aspartate aminotransferase-like (Major domain)"/>
    <property type="match status" value="1"/>
</dbReference>
<dbReference type="AlphaFoldDB" id="A0A3B0T6N4"/>
<comment type="cofactor">
    <cofactor evidence="1">
        <name>pyridoxal 5'-phosphate</name>
        <dbReference type="ChEBI" id="CHEBI:597326"/>
    </cofactor>
</comment>